<dbReference type="Proteomes" id="UP000664940">
    <property type="component" value="Unassembled WGS sequence"/>
</dbReference>
<dbReference type="EMBL" id="JABVXQ010000005">
    <property type="protein sequence ID" value="KAF6107622.1"/>
    <property type="molecule type" value="Genomic_DNA"/>
</dbReference>
<evidence type="ECO:0000256" key="7">
    <source>
        <dbReference type="ARBA" id="ARBA00024167"/>
    </source>
</evidence>
<keyword evidence="2" id="KW-0812">Transmembrane</keyword>
<accession>A0A834A2R4</accession>
<keyword evidence="4" id="KW-0472">Membrane</keyword>
<dbReference type="Pfam" id="PF01062">
    <property type="entry name" value="Bestrophin"/>
    <property type="match status" value="1"/>
</dbReference>
<dbReference type="InterPro" id="IPR021134">
    <property type="entry name" value="Bestrophin-like"/>
</dbReference>
<comment type="subcellular location">
    <subcellularLocation>
        <location evidence="9">Cell membrane</location>
        <topology evidence="9">Multi-pass membrane protein</topology>
    </subcellularLocation>
    <subcellularLocation>
        <location evidence="1">Membrane</location>
    </subcellularLocation>
</comment>
<comment type="caution">
    <text evidence="10">The sequence shown here is derived from an EMBL/GenBank/DDBJ whole genome shotgun (WGS) entry which is preliminary data.</text>
</comment>
<keyword evidence="9" id="KW-0813">Transport</keyword>
<keyword evidence="6 9" id="KW-0868">Chloride</keyword>
<dbReference type="GO" id="GO:0005886">
    <property type="term" value="C:plasma membrane"/>
    <property type="evidence" value="ECO:0007669"/>
    <property type="project" value="UniProtKB-SubCell"/>
</dbReference>
<organism evidence="10 11">
    <name type="scientific">Phyllostomus discolor</name>
    <name type="common">pale spear-nosed bat</name>
    <dbReference type="NCBI Taxonomy" id="89673"/>
    <lineage>
        <taxon>Eukaryota</taxon>
        <taxon>Metazoa</taxon>
        <taxon>Chordata</taxon>
        <taxon>Craniata</taxon>
        <taxon>Vertebrata</taxon>
        <taxon>Euteleostomi</taxon>
        <taxon>Mammalia</taxon>
        <taxon>Eutheria</taxon>
        <taxon>Laurasiatheria</taxon>
        <taxon>Chiroptera</taxon>
        <taxon>Yangochiroptera</taxon>
        <taxon>Phyllostomidae</taxon>
        <taxon>Phyllostominae</taxon>
        <taxon>Phyllostomus</taxon>
    </lineage>
</organism>
<proteinExistence type="inferred from homology"/>
<dbReference type="GO" id="GO:0034707">
    <property type="term" value="C:chloride channel complex"/>
    <property type="evidence" value="ECO:0007669"/>
    <property type="project" value="UniProtKB-KW"/>
</dbReference>
<evidence type="ECO:0000256" key="2">
    <source>
        <dbReference type="ARBA" id="ARBA00022692"/>
    </source>
</evidence>
<dbReference type="PANTHER" id="PTHR10736">
    <property type="entry name" value="BESTROPHIN"/>
    <property type="match status" value="1"/>
</dbReference>
<comment type="similarity">
    <text evidence="8 9">Belongs to the anion channel-forming bestrophin (TC 1.A.46) family. Calcium-sensitive chloride channel subfamily.</text>
</comment>
<keyword evidence="9" id="KW-0407">Ion channel</keyword>
<evidence type="ECO:0000313" key="10">
    <source>
        <dbReference type="EMBL" id="KAF6107622.1"/>
    </source>
</evidence>
<evidence type="ECO:0000256" key="4">
    <source>
        <dbReference type="ARBA" id="ARBA00023136"/>
    </source>
</evidence>
<evidence type="ECO:0000256" key="9">
    <source>
        <dbReference type="RuleBase" id="RU363126"/>
    </source>
</evidence>
<keyword evidence="3" id="KW-1133">Transmembrane helix</keyword>
<gene>
    <name evidence="10" type="ORF">HJG60_001437</name>
</gene>
<comment type="function">
    <text evidence="9">Forms calcium-sensitive chloride channels. Permeable to bicarbonate.</text>
</comment>
<keyword evidence="5 9" id="KW-0869">Chloride channel</keyword>
<dbReference type="PANTHER" id="PTHR10736:SF55">
    <property type="entry name" value="BESTROPHIN-4"/>
    <property type="match status" value="1"/>
</dbReference>
<evidence type="ECO:0000313" key="11">
    <source>
        <dbReference type="Proteomes" id="UP000664940"/>
    </source>
</evidence>
<evidence type="ECO:0000256" key="8">
    <source>
        <dbReference type="ARBA" id="ARBA00034769"/>
    </source>
</evidence>
<dbReference type="GO" id="GO:0005254">
    <property type="term" value="F:chloride channel activity"/>
    <property type="evidence" value="ECO:0007669"/>
    <property type="project" value="UniProtKB-KW"/>
</dbReference>
<dbReference type="AlphaFoldDB" id="A0A834A2R4"/>
<name>A0A834A2R4_9CHIR</name>
<keyword evidence="9" id="KW-1003">Cell membrane</keyword>
<sequence>MANCWWAQYTNIPLPDQLMGIISATVHSLDQRGCQPCHTLVCCEDPASALLLRSVSIRVLQSLPTTECVVGAGSLSQKAREKFESLKSDFNKYWVPQVWLTNLAAQTQRDGRIHDGTTLCLLLGQKLPPAKKDLYREGGCRCRQLPPYNLEAVAQSVRPSFLGSTFSLR</sequence>
<evidence type="ECO:0000256" key="1">
    <source>
        <dbReference type="ARBA" id="ARBA00004370"/>
    </source>
</evidence>
<evidence type="ECO:0000256" key="6">
    <source>
        <dbReference type="ARBA" id="ARBA00023214"/>
    </source>
</evidence>
<evidence type="ECO:0000256" key="3">
    <source>
        <dbReference type="ARBA" id="ARBA00022989"/>
    </source>
</evidence>
<reference evidence="10 11" key="1">
    <citation type="journal article" date="2020" name="Nature">
        <title>Six reference-quality genomes reveal evolution of bat adaptations.</title>
        <authorList>
            <person name="Jebb D."/>
            <person name="Huang Z."/>
            <person name="Pippel M."/>
            <person name="Hughes G.M."/>
            <person name="Lavrichenko K."/>
            <person name="Devanna P."/>
            <person name="Winkler S."/>
            <person name="Jermiin L.S."/>
            <person name="Skirmuntt E.C."/>
            <person name="Katzourakis A."/>
            <person name="Burkitt-Gray L."/>
            <person name="Ray D.A."/>
            <person name="Sullivan K.A.M."/>
            <person name="Roscito J.G."/>
            <person name="Kirilenko B.M."/>
            <person name="Davalos L.M."/>
            <person name="Corthals A.P."/>
            <person name="Power M.L."/>
            <person name="Jones G."/>
            <person name="Ransome R.D."/>
            <person name="Dechmann D.K.N."/>
            <person name="Locatelli A.G."/>
            <person name="Puechmaille S.J."/>
            <person name="Fedrigo O."/>
            <person name="Jarvis E.D."/>
            <person name="Hiller M."/>
            <person name="Vernes S.C."/>
            <person name="Myers E.W."/>
            <person name="Teeling E.C."/>
        </authorList>
    </citation>
    <scope>NUCLEOTIDE SEQUENCE [LARGE SCALE GENOMIC DNA]</scope>
    <source>
        <strain evidence="10">Bat1K_MPI-CBG_1</strain>
    </source>
</reference>
<dbReference type="InterPro" id="IPR000615">
    <property type="entry name" value="Bestrophin"/>
</dbReference>
<keyword evidence="9" id="KW-0406">Ion transport</keyword>
<comment type="catalytic activity">
    <reaction evidence="7">
        <text>chloride(in) = chloride(out)</text>
        <dbReference type="Rhea" id="RHEA:29823"/>
        <dbReference type="ChEBI" id="CHEBI:17996"/>
    </reaction>
</comment>
<protein>
    <recommendedName>
        <fullName evidence="9">Bestrophin</fullName>
    </recommendedName>
</protein>
<evidence type="ECO:0000256" key="5">
    <source>
        <dbReference type="ARBA" id="ARBA00023173"/>
    </source>
</evidence>